<evidence type="ECO:0000313" key="3">
    <source>
        <dbReference type="Proteomes" id="UP001189429"/>
    </source>
</evidence>
<keyword evidence="3" id="KW-1185">Reference proteome</keyword>
<sequence length="1178" mass="126824">FLPNIVAAYFLGSQPAAMPAVLSKCKYCQRERGSMTKSGFEIKWRRPQGRECNSCPNVQRSHPQWLEQCDNNAGTLSNRLESDGVFLAGYMEDVDSWESKRSKKEYTPSVKKTVSAYQSDECVFESVVGYLWPLAVYKREKKCEPKQNKHQVQTIDGRKCVILDASHGTHLTVPGVEIFTKKRKVGVTSSGEFANSAEGSTDEQVKKAYKAGQTALATKARHDEDTGEVKVKSGKLDVGGDPEGEESLLLDIWGSSLSRAKNAPKAGDQAEDGDTEDTPSKPPKKNAGSKPDLKDTPAQEDDDGEVSLGRPTPVKQQPVIKRAKIGGQGESALMKLAIDVQSFVNEMCTMTRDDLLDCSGGWPVKATRFRAKARILQLKYDSKIESLKGEEALMSTSTWRDACKTNDSLGILCALLDSMFPPDPDAKSSFLLSSAIEALAKVREGYKLEKHWDVLCFILHCQFTMTTDTYVAVASACSRLAADSGYEPNLAKLVTFSEPFGGIGEHLDDIRAKVFSAWAIGFLQMTLPADAKADDVAPLLAPAVAFVKAWAEKVSVADSGGERATKFEGGVSSVVLFNPGDVNQEKVDEWTSALEDLTAEKKSSVAKSITQPPSREKGNALQTMGNYLRARILLATSAWNADKGYLIDLEGVDSALAHMRLPSKVLIVAALSQNKDFATRNSSTGFQTKHGAMIKKCNDQFEAYCTRAVEGLCERASKEFRMGDLEKTFVEFATKVHEEKPQQAMVDLCKGCATVAFVPPTIAMDKMFFDDTIKTCHSTGAWLSAVFEKLMDALPSLHTAFASDDVGVATEAIHSGCMGLLSVLWPSGGNADGQALAQKFPAVAVVAGSIEKRVLELLAPKCTALVTAGAELKIATEVAPVISQTKAEELQAALFDADKSPSSLARLGSLMRLKEVAVGKDKLVHYATPLMIQYCISWHVAAAATHADIVEKVLAECKVTANAIKHGVEFGFADVFQQHLEHRAKALQESCTGALAQQFGVLSGAFLECSALADKVALPETAGMTEKKAQAFLQDGSVVSLHACVSEVKKSYALFARLCDSIDTEVAPMLEGYSAGSGARVCEAIGLQKAQALALEQKTGAAVGRRLGDISPLQVLFFSPEDAKASLAARLVASFAASPKVVGGLSTTCCKMSASDGLLKLLTQATEQPKAAKPVQEQ</sequence>
<feature type="region of interest" description="Disordered" evidence="1">
    <location>
        <begin position="216"/>
        <end position="243"/>
    </location>
</feature>
<organism evidence="2 3">
    <name type="scientific">Prorocentrum cordatum</name>
    <dbReference type="NCBI Taxonomy" id="2364126"/>
    <lineage>
        <taxon>Eukaryota</taxon>
        <taxon>Sar</taxon>
        <taxon>Alveolata</taxon>
        <taxon>Dinophyceae</taxon>
        <taxon>Prorocentrales</taxon>
        <taxon>Prorocentraceae</taxon>
        <taxon>Prorocentrum</taxon>
    </lineage>
</organism>
<reference evidence="2" key="1">
    <citation type="submission" date="2023-10" db="EMBL/GenBank/DDBJ databases">
        <authorList>
            <person name="Chen Y."/>
            <person name="Shah S."/>
            <person name="Dougan E. K."/>
            <person name="Thang M."/>
            <person name="Chan C."/>
        </authorList>
    </citation>
    <scope>NUCLEOTIDE SEQUENCE [LARGE SCALE GENOMIC DNA]</scope>
</reference>
<feature type="compositionally biased region" description="Basic and acidic residues" evidence="1">
    <location>
        <begin position="220"/>
        <end position="235"/>
    </location>
</feature>
<dbReference type="Proteomes" id="UP001189429">
    <property type="component" value="Unassembled WGS sequence"/>
</dbReference>
<comment type="caution">
    <text evidence="2">The sequence shown here is derived from an EMBL/GenBank/DDBJ whole genome shotgun (WGS) entry which is preliminary data.</text>
</comment>
<gene>
    <name evidence="2" type="ORF">PCOR1329_LOCUS22007</name>
</gene>
<feature type="region of interest" description="Disordered" evidence="1">
    <location>
        <begin position="260"/>
        <end position="323"/>
    </location>
</feature>
<protein>
    <submittedName>
        <fullName evidence="2">Uncharacterized protein</fullName>
    </submittedName>
</protein>
<accession>A0ABN9RM60</accession>
<proteinExistence type="predicted"/>
<feature type="non-terminal residue" evidence="2">
    <location>
        <position position="1"/>
    </location>
</feature>
<evidence type="ECO:0000256" key="1">
    <source>
        <dbReference type="SAM" id="MobiDB-lite"/>
    </source>
</evidence>
<name>A0ABN9RM60_9DINO</name>
<dbReference type="EMBL" id="CAUYUJ010007302">
    <property type="protein sequence ID" value="CAK0820247.1"/>
    <property type="molecule type" value="Genomic_DNA"/>
</dbReference>
<evidence type="ECO:0000313" key="2">
    <source>
        <dbReference type="EMBL" id="CAK0820247.1"/>
    </source>
</evidence>